<protein>
    <recommendedName>
        <fullName evidence="10">Glutamate receptor</fullName>
    </recommendedName>
</protein>
<evidence type="ECO:0000313" key="9">
    <source>
        <dbReference type="EMBL" id="JAG63718.1"/>
    </source>
</evidence>
<name>A0A0K8TDR6_LYGHE</name>
<comment type="subcellular location">
    <subcellularLocation>
        <location evidence="1">Cell membrane</location>
        <topology evidence="1">Multi-pass membrane protein</topology>
    </subcellularLocation>
</comment>
<reference evidence="9" key="1">
    <citation type="submission" date="2014-09" db="EMBL/GenBank/DDBJ databases">
        <authorList>
            <person name="Magalhaes I.L.F."/>
            <person name="Oliveira U."/>
            <person name="Santos F.R."/>
            <person name="Vidigal T.H.D.A."/>
            <person name="Brescovit A.D."/>
            <person name="Santos A.J."/>
        </authorList>
    </citation>
    <scope>NUCLEOTIDE SEQUENCE</scope>
</reference>
<evidence type="ECO:0000256" key="7">
    <source>
        <dbReference type="ARBA" id="ARBA00023180"/>
    </source>
</evidence>
<evidence type="ECO:0000256" key="2">
    <source>
        <dbReference type="ARBA" id="ARBA00022475"/>
    </source>
</evidence>
<proteinExistence type="predicted"/>
<dbReference type="PANTHER" id="PTHR42643">
    <property type="entry name" value="IONOTROPIC RECEPTOR 20A-RELATED"/>
    <property type="match status" value="1"/>
</dbReference>
<organism evidence="9">
    <name type="scientific">Lygus hesperus</name>
    <name type="common">Western plant bug</name>
    <dbReference type="NCBI Taxonomy" id="30085"/>
    <lineage>
        <taxon>Eukaryota</taxon>
        <taxon>Metazoa</taxon>
        <taxon>Ecdysozoa</taxon>
        <taxon>Arthropoda</taxon>
        <taxon>Hexapoda</taxon>
        <taxon>Insecta</taxon>
        <taxon>Pterygota</taxon>
        <taxon>Neoptera</taxon>
        <taxon>Paraneoptera</taxon>
        <taxon>Hemiptera</taxon>
        <taxon>Heteroptera</taxon>
        <taxon>Panheteroptera</taxon>
        <taxon>Cimicomorpha</taxon>
        <taxon>Miridae</taxon>
        <taxon>Mirini</taxon>
        <taxon>Lygus</taxon>
    </lineage>
</organism>
<feature type="transmembrane region" description="Helical" evidence="8">
    <location>
        <begin position="383"/>
        <end position="404"/>
    </location>
</feature>
<sequence length="620" mass="70673">MKVVENVVVASLTMFGVALCRIPSAMPSLLMKYFGSLPGNHFYFCEASDAVSVWRQVVSEKINVNVRVLSSGPSPNDFTVNDHQPQRMGIFLDLSCPESYMFLEKSRDLFNATYRWMFLADDLEKTLAALVHSRLEADSDGTVVLTSRDDEVTTYDDVRLFRISRIHFKAPFNAEVTPRDANPDLVNTSRPDFHGYRFTTSLMMIDIKFNKSNLLEPLLDRSFAAGSDMVRRYGLSLFLHMAEYYNYTMSYVLTDAWGDPFGNGSWSGMVGQVQRGEAEFGLAPAKYITPRYVVIDYVTSLHIVRVCFTFLQPKLFGTYKALVLPLDADVWLFLGLCSLASVIAFRILVPHDKTSSQNDGWVGSAFLVIASVSNQGIPDNTNYLATRIVYLVVLMVSFFVGVYYNTAILNGLLLQAPNAIQNIDQLLESDIRLAMLDIPYLHDEMTHNDSMTIRVRTKMEKHNPPHYFSVSEGVAKMRKGQFALYTEDEAIYHEIANTLSDAEVCSVSEVEKYKPFHVGAVARLNGPYKELFNRAFTLMRERGLMDRQKNYWLLSKPECHWRQDALSLGLEPLFLAYTCMVLGTLLSFLFYFLEKLHHRGTFERAKNWIIDKQPLMKFHT</sequence>
<evidence type="ECO:0000256" key="1">
    <source>
        <dbReference type="ARBA" id="ARBA00004651"/>
    </source>
</evidence>
<evidence type="ECO:0000256" key="4">
    <source>
        <dbReference type="ARBA" id="ARBA00022989"/>
    </source>
</evidence>
<evidence type="ECO:0000256" key="6">
    <source>
        <dbReference type="ARBA" id="ARBA00023170"/>
    </source>
</evidence>
<evidence type="ECO:0008006" key="10">
    <source>
        <dbReference type="Google" id="ProtNLM"/>
    </source>
</evidence>
<dbReference type="EMBL" id="GBRD01002103">
    <property type="protein sequence ID" value="JAG63718.1"/>
    <property type="molecule type" value="Transcribed_RNA"/>
</dbReference>
<dbReference type="InterPro" id="IPR052192">
    <property type="entry name" value="Insect_Ionotropic_Sensory_Rcpt"/>
</dbReference>
<feature type="transmembrane region" description="Helical" evidence="8">
    <location>
        <begin position="330"/>
        <end position="349"/>
    </location>
</feature>
<feature type="transmembrane region" description="Helical" evidence="8">
    <location>
        <begin position="572"/>
        <end position="593"/>
    </location>
</feature>
<keyword evidence="3 8" id="KW-0812">Transmembrane</keyword>
<keyword evidence="4 8" id="KW-1133">Transmembrane helix</keyword>
<keyword evidence="6" id="KW-0675">Receptor</keyword>
<dbReference type="Gene3D" id="3.40.190.10">
    <property type="entry name" value="Periplasmic binding protein-like II"/>
    <property type="match status" value="3"/>
</dbReference>
<keyword evidence="2" id="KW-1003">Cell membrane</keyword>
<dbReference type="AlphaFoldDB" id="A0A0K8TDR6"/>
<keyword evidence="7" id="KW-0325">Glycoprotein</keyword>
<accession>A0A0K8TDR6</accession>
<evidence type="ECO:0000256" key="8">
    <source>
        <dbReference type="SAM" id="Phobius"/>
    </source>
</evidence>
<evidence type="ECO:0000256" key="3">
    <source>
        <dbReference type="ARBA" id="ARBA00022692"/>
    </source>
</evidence>
<dbReference type="PANTHER" id="PTHR42643:SF30">
    <property type="entry name" value="IONOTROPIC RECEPTOR 40A-RELATED"/>
    <property type="match status" value="1"/>
</dbReference>
<dbReference type="GO" id="GO:0005886">
    <property type="term" value="C:plasma membrane"/>
    <property type="evidence" value="ECO:0007669"/>
    <property type="project" value="UniProtKB-SubCell"/>
</dbReference>
<dbReference type="SUPFAM" id="SSF53850">
    <property type="entry name" value="Periplasmic binding protein-like II"/>
    <property type="match status" value="1"/>
</dbReference>
<keyword evidence="5 8" id="KW-0472">Membrane</keyword>
<evidence type="ECO:0000256" key="5">
    <source>
        <dbReference type="ARBA" id="ARBA00023136"/>
    </source>
</evidence>